<evidence type="ECO:0000256" key="1">
    <source>
        <dbReference type="SAM" id="MobiDB-lite"/>
    </source>
</evidence>
<accession>A0ABS8UUI6</accession>
<comment type="caution">
    <text evidence="2">The sequence shown here is derived from an EMBL/GenBank/DDBJ whole genome shotgun (WGS) entry which is preliminary data.</text>
</comment>
<organism evidence="2 3">
    <name type="scientific">Datura stramonium</name>
    <name type="common">Jimsonweed</name>
    <name type="synonym">Common thornapple</name>
    <dbReference type="NCBI Taxonomy" id="4076"/>
    <lineage>
        <taxon>Eukaryota</taxon>
        <taxon>Viridiplantae</taxon>
        <taxon>Streptophyta</taxon>
        <taxon>Embryophyta</taxon>
        <taxon>Tracheophyta</taxon>
        <taxon>Spermatophyta</taxon>
        <taxon>Magnoliopsida</taxon>
        <taxon>eudicotyledons</taxon>
        <taxon>Gunneridae</taxon>
        <taxon>Pentapetalae</taxon>
        <taxon>asterids</taxon>
        <taxon>lamiids</taxon>
        <taxon>Solanales</taxon>
        <taxon>Solanaceae</taxon>
        <taxon>Solanoideae</taxon>
        <taxon>Datureae</taxon>
        <taxon>Datura</taxon>
    </lineage>
</organism>
<proteinExistence type="predicted"/>
<dbReference type="Proteomes" id="UP000823775">
    <property type="component" value="Unassembled WGS sequence"/>
</dbReference>
<sequence length="113" mass="12556">MKGTENKNQTGVVEIGGPKRVSAAMKHFPPQRMTQTRNPQSHSNFDIKNLVLEEDLLKTSKNRIIDFGEKQEDPRGNFTTMDRNSREEIKNEIAADGNDGDKCLAPSTAGRGV</sequence>
<name>A0ABS8UUI6_DATST</name>
<dbReference type="EMBL" id="JACEIK010002569">
    <property type="protein sequence ID" value="MCD9637836.1"/>
    <property type="molecule type" value="Genomic_DNA"/>
</dbReference>
<feature type="non-terminal residue" evidence="2">
    <location>
        <position position="113"/>
    </location>
</feature>
<feature type="region of interest" description="Disordered" evidence="1">
    <location>
        <begin position="91"/>
        <end position="113"/>
    </location>
</feature>
<reference evidence="2 3" key="1">
    <citation type="journal article" date="2021" name="BMC Genomics">
        <title>Datura genome reveals duplications of psychoactive alkaloid biosynthetic genes and high mutation rate following tissue culture.</title>
        <authorList>
            <person name="Rajewski A."/>
            <person name="Carter-House D."/>
            <person name="Stajich J."/>
            <person name="Litt A."/>
        </authorList>
    </citation>
    <scope>NUCLEOTIDE SEQUENCE [LARGE SCALE GENOMIC DNA]</scope>
    <source>
        <strain evidence="2">AR-01</strain>
    </source>
</reference>
<evidence type="ECO:0000313" key="2">
    <source>
        <dbReference type="EMBL" id="MCD9637836.1"/>
    </source>
</evidence>
<gene>
    <name evidence="2" type="ORF">HAX54_021343</name>
</gene>
<evidence type="ECO:0000313" key="3">
    <source>
        <dbReference type="Proteomes" id="UP000823775"/>
    </source>
</evidence>
<keyword evidence="3" id="KW-1185">Reference proteome</keyword>
<protein>
    <submittedName>
        <fullName evidence="2">Uncharacterized protein</fullName>
    </submittedName>
</protein>